<dbReference type="InterPro" id="IPR003645">
    <property type="entry name" value="Fol_N"/>
</dbReference>
<gene>
    <name evidence="3" type="ORF">CTEN210_00950</name>
</gene>
<feature type="domain" description="Follistatin-like" evidence="2">
    <location>
        <begin position="97"/>
        <end position="125"/>
    </location>
</feature>
<dbReference type="SMART" id="SM00274">
    <property type="entry name" value="FOLN"/>
    <property type="match status" value="3"/>
</dbReference>
<feature type="domain" description="Follistatin-like" evidence="2">
    <location>
        <begin position="250"/>
        <end position="272"/>
    </location>
</feature>
<organism evidence="3 4">
    <name type="scientific">Chaetoceros tenuissimus</name>
    <dbReference type="NCBI Taxonomy" id="426638"/>
    <lineage>
        <taxon>Eukaryota</taxon>
        <taxon>Sar</taxon>
        <taxon>Stramenopiles</taxon>
        <taxon>Ochrophyta</taxon>
        <taxon>Bacillariophyta</taxon>
        <taxon>Coscinodiscophyceae</taxon>
        <taxon>Chaetocerotophycidae</taxon>
        <taxon>Chaetocerotales</taxon>
        <taxon>Chaetocerotaceae</taxon>
        <taxon>Chaetoceros</taxon>
    </lineage>
</organism>
<dbReference type="EMBL" id="BLLK01000019">
    <property type="protein sequence ID" value="GFH44476.1"/>
    <property type="molecule type" value="Genomic_DNA"/>
</dbReference>
<comment type="caution">
    <text evidence="3">The sequence shown here is derived from an EMBL/GenBank/DDBJ whole genome shotgun (WGS) entry which is preliminary data.</text>
</comment>
<sequence length="446" mass="48111">MYSKNNSTYTSLFLLLLLFSPLLVSGRGVRRRNRQKRTTDFTTGGKDPCRKVTCESPCAADPCRWSEICTEVLPEGECCPVAECIALDFTFTQCSDPCANHSCGSWQTCRTVQFEGEPCLTAFCSDVESDTPTPDCGGVVCEDPCPVDHVCPVDPDDTCGYDECEYDLLPIDECCPTASGQGVRRRESSFSNKGKKASCIAKECASPCEANLNPCRLDEFCSEVVIAGNCCPDAKCSRCNPGLKSKCPDPCENFTCRNGKVCRAIEFENRCCPKAMCSYEPAGIPLPDTDPNSPINLCEGVVCTEDPCNCPTDLDRHDGCGYKCAYDPFSAITNCCPTSSTGCIAHCEDTCPSDYSCPDPCENFSCGDGEVCRAIKFEGRCCPKAICSKSDGITASCDNVKCANDPCDCHDEILLASGGCDIHCHYDPFATSECCPSSSGCQDVCM</sequence>
<feature type="domain" description="Follistatin-like" evidence="2">
    <location>
        <begin position="360"/>
        <end position="382"/>
    </location>
</feature>
<evidence type="ECO:0000256" key="1">
    <source>
        <dbReference type="SAM" id="SignalP"/>
    </source>
</evidence>
<keyword evidence="1" id="KW-0732">Signal</keyword>
<accession>A0AAD3GZ93</accession>
<evidence type="ECO:0000259" key="2">
    <source>
        <dbReference type="SMART" id="SM00274"/>
    </source>
</evidence>
<dbReference type="AlphaFoldDB" id="A0AAD3GZ93"/>
<feature type="signal peptide" evidence="1">
    <location>
        <begin position="1"/>
        <end position="26"/>
    </location>
</feature>
<dbReference type="Proteomes" id="UP001054902">
    <property type="component" value="Unassembled WGS sequence"/>
</dbReference>
<reference evidence="3 4" key="1">
    <citation type="journal article" date="2021" name="Sci. Rep.">
        <title>The genome of the diatom Chaetoceros tenuissimus carries an ancient integrated fragment of an extant virus.</title>
        <authorList>
            <person name="Hongo Y."/>
            <person name="Kimura K."/>
            <person name="Takaki Y."/>
            <person name="Yoshida Y."/>
            <person name="Baba S."/>
            <person name="Kobayashi G."/>
            <person name="Nagasaki K."/>
            <person name="Hano T."/>
            <person name="Tomaru Y."/>
        </authorList>
    </citation>
    <scope>NUCLEOTIDE SEQUENCE [LARGE SCALE GENOMIC DNA]</scope>
    <source>
        <strain evidence="3 4">NIES-3715</strain>
    </source>
</reference>
<keyword evidence="4" id="KW-1185">Reference proteome</keyword>
<protein>
    <recommendedName>
        <fullName evidence="2">Follistatin-like domain-containing protein</fullName>
    </recommendedName>
</protein>
<evidence type="ECO:0000313" key="3">
    <source>
        <dbReference type="EMBL" id="GFH44476.1"/>
    </source>
</evidence>
<feature type="chain" id="PRO_5042238675" description="Follistatin-like domain-containing protein" evidence="1">
    <location>
        <begin position="27"/>
        <end position="446"/>
    </location>
</feature>
<name>A0AAD3GZ93_9STRA</name>
<evidence type="ECO:0000313" key="4">
    <source>
        <dbReference type="Proteomes" id="UP001054902"/>
    </source>
</evidence>
<proteinExistence type="predicted"/>